<name>A0A5A5TAI4_9CHLR</name>
<proteinExistence type="predicted"/>
<accession>A0A5A5TAI4</accession>
<organism evidence="1 2">
    <name type="scientific">Dictyobacter arantiisoli</name>
    <dbReference type="NCBI Taxonomy" id="2014874"/>
    <lineage>
        <taxon>Bacteria</taxon>
        <taxon>Bacillati</taxon>
        <taxon>Chloroflexota</taxon>
        <taxon>Ktedonobacteria</taxon>
        <taxon>Ktedonobacterales</taxon>
        <taxon>Dictyobacteraceae</taxon>
        <taxon>Dictyobacter</taxon>
    </lineage>
</organism>
<comment type="caution">
    <text evidence="1">The sequence shown here is derived from an EMBL/GenBank/DDBJ whole genome shotgun (WGS) entry which is preliminary data.</text>
</comment>
<evidence type="ECO:0000313" key="2">
    <source>
        <dbReference type="Proteomes" id="UP000322530"/>
    </source>
</evidence>
<dbReference type="Proteomes" id="UP000322530">
    <property type="component" value="Unassembled WGS sequence"/>
</dbReference>
<protein>
    <submittedName>
        <fullName evidence="1">Uncharacterized protein</fullName>
    </submittedName>
</protein>
<sequence length="57" mass="6499">MYDKIMGSAAKTQSYAKMGIAFTIPGGPEDIEAQGRARIRRERLFTPDQIRRKGERE</sequence>
<keyword evidence="2" id="KW-1185">Reference proteome</keyword>
<reference evidence="1 2" key="1">
    <citation type="submission" date="2019-01" db="EMBL/GenBank/DDBJ databases">
        <title>Draft genome sequence of Dictyobacter sp. Uno17.</title>
        <authorList>
            <person name="Wang C.M."/>
            <person name="Zheng Y."/>
            <person name="Sakai Y."/>
            <person name="Abe K."/>
            <person name="Yokota A."/>
            <person name="Yabe S."/>
        </authorList>
    </citation>
    <scope>NUCLEOTIDE SEQUENCE [LARGE SCALE GENOMIC DNA]</scope>
    <source>
        <strain evidence="1 2">Uno17</strain>
    </source>
</reference>
<evidence type="ECO:0000313" key="1">
    <source>
        <dbReference type="EMBL" id="GCF08166.1"/>
    </source>
</evidence>
<gene>
    <name evidence="1" type="ORF">KDI_17300</name>
</gene>
<dbReference type="AlphaFoldDB" id="A0A5A5TAI4"/>
<dbReference type="EMBL" id="BIXY01000019">
    <property type="protein sequence ID" value="GCF08166.1"/>
    <property type="molecule type" value="Genomic_DNA"/>
</dbReference>